<feature type="compositionally biased region" description="Acidic residues" evidence="6">
    <location>
        <begin position="1"/>
        <end position="10"/>
    </location>
</feature>
<feature type="region of interest" description="Disordered" evidence="6">
    <location>
        <begin position="300"/>
        <end position="320"/>
    </location>
</feature>
<feature type="compositionally biased region" description="Low complexity" evidence="6">
    <location>
        <begin position="33"/>
        <end position="46"/>
    </location>
</feature>
<feature type="compositionally biased region" description="Basic residues" evidence="6">
    <location>
        <begin position="715"/>
        <end position="730"/>
    </location>
</feature>
<evidence type="ECO:0000256" key="5">
    <source>
        <dbReference type="ARBA" id="ARBA00023049"/>
    </source>
</evidence>
<dbReference type="InterPro" id="IPR000555">
    <property type="entry name" value="JAMM/MPN+_dom"/>
</dbReference>
<dbReference type="SMART" id="SM00232">
    <property type="entry name" value="JAB_MPN"/>
    <property type="match status" value="1"/>
</dbReference>
<keyword evidence="4" id="KW-0862">Zinc</keyword>
<dbReference type="Gene3D" id="3.40.140.10">
    <property type="entry name" value="Cytidine Deaminase, domain 2"/>
    <property type="match status" value="1"/>
</dbReference>
<dbReference type="OrthoDB" id="167806at2759"/>
<feature type="domain" description="MPN" evidence="7">
    <location>
        <begin position="419"/>
        <end position="560"/>
    </location>
</feature>
<feature type="region of interest" description="Disordered" evidence="6">
    <location>
        <begin position="1"/>
        <end position="46"/>
    </location>
</feature>
<feature type="compositionally biased region" description="Low complexity" evidence="6">
    <location>
        <begin position="199"/>
        <end position="208"/>
    </location>
</feature>
<dbReference type="PROSITE" id="PS50249">
    <property type="entry name" value="MPN"/>
    <property type="match status" value="1"/>
</dbReference>
<dbReference type="InterPro" id="IPR050242">
    <property type="entry name" value="JAMM_MPN+_peptidase_M67A"/>
</dbReference>
<feature type="compositionally biased region" description="Low complexity" evidence="6">
    <location>
        <begin position="242"/>
        <end position="257"/>
    </location>
</feature>
<dbReference type="InterPro" id="IPR037518">
    <property type="entry name" value="MPN"/>
</dbReference>
<feature type="compositionally biased region" description="Low complexity" evidence="6">
    <location>
        <begin position="216"/>
        <end position="235"/>
    </location>
</feature>
<dbReference type="Pfam" id="PF14464">
    <property type="entry name" value="Prok-JAB"/>
    <property type="match status" value="1"/>
</dbReference>
<feature type="compositionally biased region" description="Low complexity" evidence="6">
    <location>
        <begin position="166"/>
        <end position="178"/>
    </location>
</feature>
<sequence>MSGDPEDDWAPGDAGEGCDMPDEREVQAPGRPPSGAAAKRGPPAARRPAVTLRALLERGLLVAGEGVVSVEYKGEATTASLHPDGRIQWQDKFFESPSAFSVFVKRLTTPGRRADDGWRSVRYAGQLLERYKQEFLRSLEPSGGRGRGGDEDEDGGGGGGGGGEAGNSSGAAPTPSASAGGGGGGDGGGPPPRKRARTADASGAAAAHSGGGARGGSPAASAPLALPRAPRSRGATPSGPTAAARRAPSPLGAPPAAAAAAAGGAFALDATAAASTGATAPGARLDHTPRPADLAALPAAAHDFAPSPGDVPVDGGQPEALPGGAACGRWFTSGADLAAAELGLDPGADASGDEFAPPSAAPPPPPPSASGRPRRSVRAPARLIDSHALLRDDHAMVPCEPFTGGPPGSGAPGAQPFRVQVAPAAEVVMDFHAHMDRHEVIGLLAGSWHPQSRVLRVERALPVREALAGGSDGINVEMDTDDQFKVVEVISDLYGLRVVGWYHSHPAFPPLPSAIDIANQLLAQRGARDPDAGGAEPYVAAIFSPYDRRLPGLASAATWFTVAARERGGGGGGGGGKGDKGAVDLAGVPRELSVERLLRPNTEATLLRLLGPAGPLRALALRYSRKRSAANLAAEWRGGASQLAKLAGSVDAWLPPGVGAAARERVQRLLRLLVAEVRALVGLPAVEVDSGQEEEEGEGDEEEGGCGDEGPARAPRPRRQRAQSRPRSRPSMRQPSPLPAQPQERRQPGDAGGAGDAPGGALASTSGHGAGGLAAATAQQAACGDTAAGQSAAGASAAAAAGAAAAVAAAFPAHGSTRQPP</sequence>
<evidence type="ECO:0000313" key="9">
    <source>
        <dbReference type="Proteomes" id="UP000247498"/>
    </source>
</evidence>
<dbReference type="Pfam" id="PF18755">
    <property type="entry name" value="RAMA"/>
    <property type="match status" value="1"/>
</dbReference>
<keyword evidence="9" id="KW-1185">Reference proteome</keyword>
<feature type="region of interest" description="Disordered" evidence="6">
    <location>
        <begin position="138"/>
        <end position="257"/>
    </location>
</feature>
<feature type="compositionally biased region" description="Gly residues" evidence="6">
    <location>
        <begin position="179"/>
        <end position="188"/>
    </location>
</feature>
<keyword evidence="3" id="KW-0378">Hydrolase</keyword>
<evidence type="ECO:0000256" key="3">
    <source>
        <dbReference type="ARBA" id="ARBA00022801"/>
    </source>
</evidence>
<feature type="compositionally biased region" description="Gly residues" evidence="6">
    <location>
        <begin position="156"/>
        <end position="165"/>
    </location>
</feature>
<comment type="caution">
    <text evidence="8">The sequence shown here is derived from an EMBL/GenBank/DDBJ whole genome shotgun (WGS) entry which is preliminary data.</text>
</comment>
<dbReference type="Proteomes" id="UP000247498">
    <property type="component" value="Unassembled WGS sequence"/>
</dbReference>
<dbReference type="AlphaFoldDB" id="A0A2V0NM93"/>
<dbReference type="InParanoid" id="A0A2V0NM93"/>
<reference evidence="8 9" key="1">
    <citation type="journal article" date="2018" name="Sci. Rep.">
        <title>Raphidocelis subcapitata (=Pseudokirchneriella subcapitata) provides an insight into genome evolution and environmental adaptations in the Sphaeropleales.</title>
        <authorList>
            <person name="Suzuki S."/>
            <person name="Yamaguchi H."/>
            <person name="Nakajima N."/>
            <person name="Kawachi M."/>
        </authorList>
    </citation>
    <scope>NUCLEOTIDE SEQUENCE [LARGE SCALE GENOMIC DNA]</scope>
    <source>
        <strain evidence="8 9">NIES-35</strain>
    </source>
</reference>
<feature type="compositionally biased region" description="Low complexity" evidence="6">
    <location>
        <begin position="759"/>
        <end position="810"/>
    </location>
</feature>
<feature type="region of interest" description="Disordered" evidence="6">
    <location>
        <begin position="688"/>
        <end position="821"/>
    </location>
</feature>
<evidence type="ECO:0000313" key="8">
    <source>
        <dbReference type="EMBL" id="GBF88594.1"/>
    </source>
</evidence>
<dbReference type="STRING" id="307507.A0A2V0NM93"/>
<dbReference type="EMBL" id="BDRX01000005">
    <property type="protein sequence ID" value="GBF88594.1"/>
    <property type="molecule type" value="Genomic_DNA"/>
</dbReference>
<proteinExistence type="predicted"/>
<dbReference type="InterPro" id="IPR040843">
    <property type="entry name" value="RAMA"/>
</dbReference>
<evidence type="ECO:0000256" key="2">
    <source>
        <dbReference type="ARBA" id="ARBA00022723"/>
    </source>
</evidence>
<name>A0A2V0NM93_9CHLO</name>
<dbReference type="InterPro" id="IPR028090">
    <property type="entry name" value="JAB_dom_prok"/>
</dbReference>
<dbReference type="SUPFAM" id="SSF102712">
    <property type="entry name" value="JAB1/MPN domain"/>
    <property type="match status" value="1"/>
</dbReference>
<feature type="region of interest" description="Disordered" evidence="6">
    <location>
        <begin position="343"/>
        <end position="376"/>
    </location>
</feature>
<organism evidence="8 9">
    <name type="scientific">Raphidocelis subcapitata</name>
    <dbReference type="NCBI Taxonomy" id="307507"/>
    <lineage>
        <taxon>Eukaryota</taxon>
        <taxon>Viridiplantae</taxon>
        <taxon>Chlorophyta</taxon>
        <taxon>core chlorophytes</taxon>
        <taxon>Chlorophyceae</taxon>
        <taxon>CS clade</taxon>
        <taxon>Sphaeropleales</taxon>
        <taxon>Selenastraceae</taxon>
        <taxon>Raphidocelis</taxon>
    </lineage>
</organism>
<evidence type="ECO:0000256" key="6">
    <source>
        <dbReference type="SAM" id="MobiDB-lite"/>
    </source>
</evidence>
<dbReference type="GO" id="GO:0046872">
    <property type="term" value="F:metal ion binding"/>
    <property type="evidence" value="ECO:0007669"/>
    <property type="project" value="UniProtKB-KW"/>
</dbReference>
<dbReference type="PANTHER" id="PTHR10410">
    <property type="entry name" value="EUKARYOTIC TRANSLATION INITIATION FACTOR 3 -RELATED"/>
    <property type="match status" value="1"/>
</dbReference>
<evidence type="ECO:0000259" key="7">
    <source>
        <dbReference type="PROSITE" id="PS50249"/>
    </source>
</evidence>
<accession>A0A2V0NM93</accession>
<keyword evidence="2" id="KW-0479">Metal-binding</keyword>
<keyword evidence="1" id="KW-0645">Protease</keyword>
<dbReference type="GO" id="GO:0008237">
    <property type="term" value="F:metallopeptidase activity"/>
    <property type="evidence" value="ECO:0007669"/>
    <property type="project" value="UniProtKB-KW"/>
</dbReference>
<gene>
    <name evidence="8" type="ORF">Rsub_01309</name>
</gene>
<protein>
    <recommendedName>
        <fullName evidence="7">MPN domain-containing protein</fullName>
    </recommendedName>
</protein>
<evidence type="ECO:0000256" key="4">
    <source>
        <dbReference type="ARBA" id="ARBA00022833"/>
    </source>
</evidence>
<feature type="compositionally biased region" description="Acidic residues" evidence="6">
    <location>
        <begin position="690"/>
        <end position="706"/>
    </location>
</feature>
<evidence type="ECO:0000256" key="1">
    <source>
        <dbReference type="ARBA" id="ARBA00022670"/>
    </source>
</evidence>
<dbReference type="GO" id="GO:0006508">
    <property type="term" value="P:proteolysis"/>
    <property type="evidence" value="ECO:0007669"/>
    <property type="project" value="UniProtKB-KW"/>
</dbReference>
<keyword evidence="5" id="KW-0482">Metalloprotease</keyword>
<feature type="compositionally biased region" description="Pro residues" evidence="6">
    <location>
        <begin position="359"/>
        <end position="368"/>
    </location>
</feature>